<dbReference type="Pfam" id="PF00990">
    <property type="entry name" value="GGDEF"/>
    <property type="match status" value="1"/>
</dbReference>
<protein>
    <submittedName>
        <fullName evidence="2">Diguanylate cyclase</fullName>
        <ecNumber evidence="2">2.7.7.65</ecNumber>
    </submittedName>
</protein>
<keyword evidence="3" id="KW-1185">Reference proteome</keyword>
<dbReference type="GO" id="GO:0052621">
    <property type="term" value="F:diguanylate cyclase activity"/>
    <property type="evidence" value="ECO:0007669"/>
    <property type="project" value="UniProtKB-EC"/>
</dbReference>
<evidence type="ECO:0000259" key="1">
    <source>
        <dbReference type="PROSITE" id="PS50887"/>
    </source>
</evidence>
<dbReference type="Gene3D" id="3.30.70.270">
    <property type="match status" value="1"/>
</dbReference>
<name>A0AAP2GXA9_9BACT</name>
<dbReference type="AlphaFoldDB" id="A0AAP2GXA9"/>
<dbReference type="InterPro" id="IPR029787">
    <property type="entry name" value="Nucleotide_cyclase"/>
</dbReference>
<proteinExistence type="predicted"/>
<accession>A0AAP2GXA9</accession>
<evidence type="ECO:0000313" key="3">
    <source>
        <dbReference type="Proteomes" id="UP001319080"/>
    </source>
</evidence>
<feature type="non-terminal residue" evidence="2">
    <location>
        <position position="78"/>
    </location>
</feature>
<dbReference type="SUPFAM" id="SSF55073">
    <property type="entry name" value="Nucleotide cyclase"/>
    <property type="match status" value="1"/>
</dbReference>
<dbReference type="InterPro" id="IPR043128">
    <property type="entry name" value="Rev_trsase/Diguanyl_cyclase"/>
</dbReference>
<dbReference type="NCBIfam" id="TIGR00254">
    <property type="entry name" value="GGDEF"/>
    <property type="match status" value="1"/>
</dbReference>
<sequence>MDIDKFKVINDIYGVRGGDKALIYVAELIQKNIGSNGICCRMYADVFCIFYESYSDRDIHKVIYKIKNSLNRKKFEYM</sequence>
<reference evidence="2 3" key="1">
    <citation type="submission" date="2021-05" db="EMBL/GenBank/DDBJ databases">
        <title>A Polyphasic approach of four new species of the genus Ohtaekwangia: Ohtaekwangia histidinii sp. nov., Ohtaekwangia cretensis sp. nov., Ohtaekwangia indiensis sp. nov., Ohtaekwangia reichenbachii sp. nov. from diverse environment.</title>
        <authorList>
            <person name="Octaviana S."/>
        </authorList>
    </citation>
    <scope>NUCLEOTIDE SEQUENCE [LARGE SCALE GENOMIC DNA]</scope>
    <source>
        <strain evidence="2 3">PWU5</strain>
    </source>
</reference>
<gene>
    <name evidence="2" type="ORF">KK062_30645</name>
</gene>
<evidence type="ECO:0000313" key="2">
    <source>
        <dbReference type="EMBL" id="MBT1712632.1"/>
    </source>
</evidence>
<dbReference type="EMBL" id="JAHESE010000258">
    <property type="protein sequence ID" value="MBT1712632.1"/>
    <property type="molecule type" value="Genomic_DNA"/>
</dbReference>
<keyword evidence="2" id="KW-0548">Nucleotidyltransferase</keyword>
<feature type="domain" description="GGDEF" evidence="1">
    <location>
        <begin position="1"/>
        <end position="78"/>
    </location>
</feature>
<dbReference type="InterPro" id="IPR000160">
    <property type="entry name" value="GGDEF_dom"/>
</dbReference>
<comment type="caution">
    <text evidence="2">The sequence shown here is derived from an EMBL/GenBank/DDBJ whole genome shotgun (WGS) entry which is preliminary data.</text>
</comment>
<feature type="non-terminal residue" evidence="2">
    <location>
        <position position="1"/>
    </location>
</feature>
<dbReference type="EC" id="2.7.7.65" evidence="2"/>
<dbReference type="PROSITE" id="PS50887">
    <property type="entry name" value="GGDEF"/>
    <property type="match status" value="1"/>
</dbReference>
<dbReference type="Proteomes" id="UP001319080">
    <property type="component" value="Unassembled WGS sequence"/>
</dbReference>
<organism evidence="2 3">
    <name type="scientific">Dawidia cretensis</name>
    <dbReference type="NCBI Taxonomy" id="2782350"/>
    <lineage>
        <taxon>Bacteria</taxon>
        <taxon>Pseudomonadati</taxon>
        <taxon>Bacteroidota</taxon>
        <taxon>Cytophagia</taxon>
        <taxon>Cytophagales</taxon>
        <taxon>Chryseotaleaceae</taxon>
        <taxon>Dawidia</taxon>
    </lineage>
</organism>
<keyword evidence="2" id="KW-0808">Transferase</keyword>